<dbReference type="EMBL" id="JACMSC010000022">
    <property type="protein sequence ID" value="KAG6469398.1"/>
    <property type="molecule type" value="Genomic_DNA"/>
</dbReference>
<organism evidence="1 2">
    <name type="scientific">Zingiber officinale</name>
    <name type="common">Ginger</name>
    <name type="synonym">Amomum zingiber</name>
    <dbReference type="NCBI Taxonomy" id="94328"/>
    <lineage>
        <taxon>Eukaryota</taxon>
        <taxon>Viridiplantae</taxon>
        <taxon>Streptophyta</taxon>
        <taxon>Embryophyta</taxon>
        <taxon>Tracheophyta</taxon>
        <taxon>Spermatophyta</taxon>
        <taxon>Magnoliopsida</taxon>
        <taxon>Liliopsida</taxon>
        <taxon>Zingiberales</taxon>
        <taxon>Zingiberaceae</taxon>
        <taxon>Zingiber</taxon>
    </lineage>
</organism>
<dbReference type="AlphaFoldDB" id="A0A8J5BXQ6"/>
<evidence type="ECO:0000313" key="2">
    <source>
        <dbReference type="Proteomes" id="UP000734854"/>
    </source>
</evidence>
<dbReference type="NCBIfam" id="TIGR01570">
    <property type="entry name" value="A_thal_3588"/>
    <property type="match status" value="1"/>
</dbReference>
<reference evidence="1 2" key="1">
    <citation type="submission" date="2020-08" db="EMBL/GenBank/DDBJ databases">
        <title>Plant Genome Project.</title>
        <authorList>
            <person name="Zhang R.-G."/>
        </authorList>
    </citation>
    <scope>NUCLEOTIDE SEQUENCE [LARGE SCALE GENOMIC DNA]</scope>
    <source>
        <tissue evidence="1">Rhizome</tissue>
    </source>
</reference>
<evidence type="ECO:0000313" key="1">
    <source>
        <dbReference type="EMBL" id="KAG6469398.1"/>
    </source>
</evidence>
<dbReference type="InterPro" id="IPR006460">
    <property type="entry name" value="MIZ1-like_pln"/>
</dbReference>
<name>A0A8J5BXQ6_ZINOF</name>
<accession>A0A8J5BXQ6</accession>
<evidence type="ECO:0008006" key="3">
    <source>
        <dbReference type="Google" id="ProtNLM"/>
    </source>
</evidence>
<dbReference type="Pfam" id="PF04759">
    <property type="entry name" value="DUF617"/>
    <property type="match status" value="1"/>
</dbReference>
<dbReference type="PANTHER" id="PTHR31696:SF4">
    <property type="entry name" value="OS08G0171800 PROTEIN"/>
    <property type="match status" value="1"/>
</dbReference>
<comment type="caution">
    <text evidence="1">The sequence shown here is derived from an EMBL/GenBank/DDBJ whole genome shotgun (WGS) entry which is preliminary data.</text>
</comment>
<dbReference type="PANTHER" id="PTHR31696">
    <property type="entry name" value="PROTEIN MIZU-KUSSEI 1"/>
    <property type="match status" value="1"/>
</dbReference>
<proteinExistence type="predicted"/>
<protein>
    <recommendedName>
        <fullName evidence="3">Protein MIZU-KUSSEI 1</fullName>
    </recommendedName>
</protein>
<gene>
    <name evidence="1" type="ORF">ZIOFF_074113</name>
</gene>
<dbReference type="GO" id="GO:0010274">
    <property type="term" value="P:hydrotropism"/>
    <property type="evidence" value="ECO:0007669"/>
    <property type="project" value="InterPro"/>
</dbReference>
<keyword evidence="2" id="KW-1185">Reference proteome</keyword>
<sequence length="242" mass="26370">MLHHLSPSPQLSLVAPSSHYRRRRPARVVRVFRSICRTLPIFTPKCKIPVGAATTVACSAVASPLSGTDSRRNSLVTGTLFGCRKGRVSFSIQENPRCLPSLVVELSLLTHVLLREMSTGMVRIALECEKNSGNAANDGKAASLSSRALLEEPLWTLFCNGKRNGYGVRREPTEDDLGVMETLRVVSMGAGVLPARAEGEEEVAYLRAGFDHIIASRDAETLYMTSPDDGPGPDLTIFFVRM</sequence>
<dbReference type="Proteomes" id="UP000734854">
    <property type="component" value="Unassembled WGS sequence"/>
</dbReference>